<evidence type="ECO:0000256" key="11">
    <source>
        <dbReference type="PIRSR" id="PIRSR016496-2"/>
    </source>
</evidence>
<feature type="binding site" evidence="10">
    <location>
        <position position="62"/>
    </location>
    <ligand>
        <name>substrate</name>
    </ligand>
</feature>
<evidence type="ECO:0000256" key="7">
    <source>
        <dbReference type="ARBA" id="ARBA00022840"/>
    </source>
</evidence>
<dbReference type="Pfam" id="PF00696">
    <property type="entry name" value="AA_kinase"/>
    <property type="match status" value="1"/>
</dbReference>
<evidence type="ECO:0000256" key="5">
    <source>
        <dbReference type="ARBA" id="ARBA00022741"/>
    </source>
</evidence>
<dbReference type="PIRSF" id="PIRSF016496">
    <property type="entry name" value="Kin_FomA"/>
    <property type="match status" value="1"/>
</dbReference>
<name>A0A8J4PM85_9MYCE</name>
<protein>
    <recommendedName>
        <fullName evidence="3">Isopentenyl phosphate kinase</fullName>
        <ecNumber evidence="2">2.7.4.26</ecNumber>
    </recommendedName>
</protein>
<feature type="binding site" evidence="10">
    <location>
        <position position="184"/>
    </location>
    <ligand>
        <name>ATP</name>
        <dbReference type="ChEBI" id="CHEBI:30616"/>
    </ligand>
</feature>
<dbReference type="EC" id="2.7.4.26" evidence="2"/>
<keyword evidence="14" id="KW-1185">Reference proteome</keyword>
<feature type="binding site" evidence="10">
    <location>
        <position position="237"/>
    </location>
    <ligand>
        <name>ATP</name>
        <dbReference type="ChEBI" id="CHEBI:30616"/>
    </ligand>
</feature>
<dbReference type="SUPFAM" id="SSF53633">
    <property type="entry name" value="Carbamate kinase-like"/>
    <property type="match status" value="1"/>
</dbReference>
<dbReference type="InterPro" id="IPR024192">
    <property type="entry name" value="Fosfomycin_R_FomA-type"/>
</dbReference>
<evidence type="ECO:0000256" key="2">
    <source>
        <dbReference type="ARBA" id="ARBA00012908"/>
    </source>
</evidence>
<dbReference type="GO" id="GO:0005829">
    <property type="term" value="C:cytosol"/>
    <property type="evidence" value="ECO:0007669"/>
    <property type="project" value="TreeGrafter"/>
</dbReference>
<feature type="binding site" evidence="10">
    <location>
        <position position="163"/>
    </location>
    <ligand>
        <name>substrate</name>
    </ligand>
</feature>
<dbReference type="PANTHER" id="PTHR43654">
    <property type="entry name" value="GLUTAMATE 5-KINASE"/>
    <property type="match status" value="1"/>
</dbReference>
<evidence type="ECO:0000256" key="1">
    <source>
        <dbReference type="ARBA" id="ARBA00010540"/>
    </source>
</evidence>
<dbReference type="EMBL" id="AJWJ01000614">
    <property type="protein sequence ID" value="KAF2069684.1"/>
    <property type="molecule type" value="Genomic_DNA"/>
</dbReference>
<evidence type="ECO:0000256" key="4">
    <source>
        <dbReference type="ARBA" id="ARBA00022679"/>
    </source>
</evidence>
<dbReference type="Proteomes" id="UP000695562">
    <property type="component" value="Unassembled WGS sequence"/>
</dbReference>
<organism evidence="13 14">
    <name type="scientific">Polysphondylium violaceum</name>
    <dbReference type="NCBI Taxonomy" id="133409"/>
    <lineage>
        <taxon>Eukaryota</taxon>
        <taxon>Amoebozoa</taxon>
        <taxon>Evosea</taxon>
        <taxon>Eumycetozoa</taxon>
        <taxon>Dictyostelia</taxon>
        <taxon>Dictyosteliales</taxon>
        <taxon>Dictyosteliaceae</taxon>
        <taxon>Polysphondylium</taxon>
    </lineage>
</organism>
<evidence type="ECO:0000256" key="8">
    <source>
        <dbReference type="ARBA" id="ARBA00023229"/>
    </source>
</evidence>
<proteinExistence type="inferred from homology"/>
<sequence length="290" mass="32298">MNTDLDNNELLVIKFGGAYLCDKSKYQTLNDSNIDSFIEIIKHLVKGRFKLIVLHGAGSFGHHDAKKYKITSGFNKGEYQSDVGICKTRQSVLKLNALLISRLNSECINAVSVSPFDSWLTQDNKVIQDNCRHLELLLSMDIIPILHGDVCLDTKIGCTIISGDILIQTICEKLRPKRAIFITDVNGVYNLPPSSHPNAKLLSFIHLNENGDILNEQEQQQQQQFVHKQDSCDVTGGMEAKIKSAKTIASLYSVDTLIIGGTHHEIIQSQNLIQNVLSLERGTILSTKQL</sequence>
<dbReference type="Gene3D" id="3.40.1160.10">
    <property type="entry name" value="Acetylglutamate kinase-like"/>
    <property type="match status" value="1"/>
</dbReference>
<reference evidence="13" key="1">
    <citation type="submission" date="2020-01" db="EMBL/GenBank/DDBJ databases">
        <title>Development of genomics and gene disruption for Polysphondylium violaceum indicates a role for the polyketide synthase stlB in stalk morphogenesis.</title>
        <authorList>
            <person name="Narita B."/>
            <person name="Kawabe Y."/>
            <person name="Kin K."/>
            <person name="Saito T."/>
            <person name="Gibbs R."/>
            <person name="Kuspa A."/>
            <person name="Muzny D."/>
            <person name="Queller D."/>
            <person name="Richards S."/>
            <person name="Strassman J."/>
            <person name="Sucgang R."/>
            <person name="Worley K."/>
            <person name="Schaap P."/>
        </authorList>
    </citation>
    <scope>NUCLEOTIDE SEQUENCE</scope>
    <source>
        <strain evidence="13">QSvi11</strain>
    </source>
</reference>
<dbReference type="InterPro" id="IPR036393">
    <property type="entry name" value="AceGlu_kinase-like_sf"/>
</dbReference>
<feature type="binding site" evidence="10">
    <location>
        <position position="57"/>
    </location>
    <ligand>
        <name>substrate</name>
    </ligand>
</feature>
<feature type="binding site" evidence="10">
    <location>
        <position position="241"/>
    </location>
    <ligand>
        <name>ATP</name>
        <dbReference type="ChEBI" id="CHEBI:30616"/>
    </ligand>
</feature>
<comment type="catalytic activity">
    <reaction evidence="9">
        <text>isopentenyl phosphate + ATP = isopentenyl diphosphate + ADP</text>
        <dbReference type="Rhea" id="RHEA:33963"/>
        <dbReference type="ChEBI" id="CHEBI:30616"/>
        <dbReference type="ChEBI" id="CHEBI:65078"/>
        <dbReference type="ChEBI" id="CHEBI:128769"/>
        <dbReference type="ChEBI" id="CHEBI:456216"/>
        <dbReference type="EC" id="2.7.4.26"/>
    </reaction>
</comment>
<evidence type="ECO:0000259" key="12">
    <source>
        <dbReference type="Pfam" id="PF00696"/>
    </source>
</evidence>
<dbReference type="AlphaFoldDB" id="A0A8J4PM85"/>
<keyword evidence="8" id="KW-0414">Isoprene biosynthesis</keyword>
<evidence type="ECO:0000256" key="6">
    <source>
        <dbReference type="ARBA" id="ARBA00022777"/>
    </source>
</evidence>
<evidence type="ECO:0000256" key="3">
    <source>
        <dbReference type="ARBA" id="ARBA00017267"/>
    </source>
</evidence>
<dbReference type="GO" id="GO:0016301">
    <property type="term" value="F:kinase activity"/>
    <property type="evidence" value="ECO:0007669"/>
    <property type="project" value="UniProtKB-KW"/>
</dbReference>
<feature type="domain" description="Aspartate/glutamate/uridylate kinase" evidence="12">
    <location>
        <begin position="10"/>
        <end position="252"/>
    </location>
</feature>
<keyword evidence="7 10" id="KW-0067">ATP-binding</keyword>
<dbReference type="NCBIfam" id="NF040647">
    <property type="entry name" value="IPPK_Arch"/>
    <property type="match status" value="1"/>
</dbReference>
<evidence type="ECO:0000256" key="10">
    <source>
        <dbReference type="PIRSR" id="PIRSR016496-1"/>
    </source>
</evidence>
<feature type="site" description="Transition state stabilizer" evidence="11">
    <location>
        <position position="23"/>
    </location>
</feature>
<gene>
    <name evidence="13" type="ORF">CYY_008992</name>
</gene>
<dbReference type="GO" id="GO:0102043">
    <property type="term" value="F:isopentenyl phosphate kinase activity"/>
    <property type="evidence" value="ECO:0007669"/>
    <property type="project" value="UniProtKB-EC"/>
</dbReference>
<dbReference type="OrthoDB" id="1934954at2759"/>
<dbReference type="PANTHER" id="PTHR43654:SF1">
    <property type="entry name" value="ISOPENTENYL PHOSPHATE KINASE"/>
    <property type="match status" value="1"/>
</dbReference>
<comment type="similarity">
    <text evidence="1">Belongs to the isopentenyl phosphate kinase family.</text>
</comment>
<evidence type="ECO:0000313" key="14">
    <source>
        <dbReference type="Proteomes" id="UP000695562"/>
    </source>
</evidence>
<dbReference type="InterPro" id="IPR001048">
    <property type="entry name" value="Asp/Glu/Uridylate_kinase"/>
</dbReference>
<dbReference type="GO" id="GO:0005524">
    <property type="term" value="F:ATP binding"/>
    <property type="evidence" value="ECO:0007669"/>
    <property type="project" value="UniProtKB-KW"/>
</dbReference>
<keyword evidence="6" id="KW-0418">Kinase</keyword>
<feature type="binding site" evidence="10">
    <location>
        <position position="58"/>
    </location>
    <ligand>
        <name>ATP</name>
        <dbReference type="ChEBI" id="CHEBI:30616"/>
    </ligand>
</feature>
<dbReference type="GO" id="GO:0016114">
    <property type="term" value="P:terpenoid biosynthetic process"/>
    <property type="evidence" value="ECO:0007669"/>
    <property type="project" value="TreeGrafter"/>
</dbReference>
<accession>A0A8J4PM85</accession>
<evidence type="ECO:0000256" key="9">
    <source>
        <dbReference type="ARBA" id="ARBA00049063"/>
    </source>
</evidence>
<comment type="caution">
    <text evidence="13">The sequence shown here is derived from an EMBL/GenBank/DDBJ whole genome shotgun (WGS) entry which is preliminary data.</text>
</comment>
<dbReference type="CDD" id="cd04241">
    <property type="entry name" value="AAK_FomA-like"/>
    <property type="match status" value="1"/>
</dbReference>
<keyword evidence="4" id="KW-0808">Transferase</keyword>
<keyword evidence="5 10" id="KW-0547">Nucleotide-binding</keyword>
<evidence type="ECO:0000313" key="13">
    <source>
        <dbReference type="EMBL" id="KAF2069684.1"/>
    </source>
</evidence>